<dbReference type="GO" id="GO:0016810">
    <property type="term" value="F:hydrolase activity, acting on carbon-nitrogen (but not peptide) bonds"/>
    <property type="evidence" value="ECO:0007669"/>
    <property type="project" value="InterPro"/>
</dbReference>
<dbReference type="Gene3D" id="2.30.40.10">
    <property type="entry name" value="Urease, subunit C, domain 1"/>
    <property type="match status" value="1"/>
</dbReference>
<organism evidence="3 4">
    <name type="scientific">Granulicella pectinivorans</name>
    <dbReference type="NCBI Taxonomy" id="474950"/>
    <lineage>
        <taxon>Bacteria</taxon>
        <taxon>Pseudomonadati</taxon>
        <taxon>Acidobacteriota</taxon>
        <taxon>Terriglobia</taxon>
        <taxon>Terriglobales</taxon>
        <taxon>Acidobacteriaceae</taxon>
        <taxon>Granulicella</taxon>
    </lineage>
</organism>
<dbReference type="Gene3D" id="3.20.20.140">
    <property type="entry name" value="Metal-dependent hydrolases"/>
    <property type="match status" value="1"/>
</dbReference>
<dbReference type="NCBIfam" id="NF006689">
    <property type="entry name" value="PRK09237.1"/>
    <property type="match status" value="1"/>
</dbReference>
<dbReference type="EMBL" id="FOZL01000001">
    <property type="protein sequence ID" value="SFS10434.1"/>
    <property type="molecule type" value="Genomic_DNA"/>
</dbReference>
<dbReference type="STRING" id="474950.SAMN05421771_1793"/>
<evidence type="ECO:0000256" key="2">
    <source>
        <dbReference type="SAM" id="SignalP"/>
    </source>
</evidence>
<dbReference type="InterPro" id="IPR011059">
    <property type="entry name" value="Metal-dep_hydrolase_composite"/>
</dbReference>
<dbReference type="SUPFAM" id="SSF51556">
    <property type="entry name" value="Metallo-dependent hydrolases"/>
    <property type="match status" value="1"/>
</dbReference>
<evidence type="ECO:0000313" key="3">
    <source>
        <dbReference type="EMBL" id="SFS10434.1"/>
    </source>
</evidence>
<gene>
    <name evidence="3" type="ORF">SAMN05421771_1793</name>
</gene>
<protein>
    <submittedName>
        <fullName evidence="3">Dihydroorotase</fullName>
    </submittedName>
</protein>
<dbReference type="AlphaFoldDB" id="A0A1I6M439"/>
<reference evidence="3 4" key="1">
    <citation type="submission" date="2016-10" db="EMBL/GenBank/DDBJ databases">
        <authorList>
            <person name="de Groot N.N."/>
        </authorList>
    </citation>
    <scope>NUCLEOTIDE SEQUENCE [LARGE SCALE GENOMIC DNA]</scope>
    <source>
        <strain evidence="3 4">DSM 21001</strain>
    </source>
</reference>
<keyword evidence="4" id="KW-1185">Reference proteome</keyword>
<evidence type="ECO:0000256" key="1">
    <source>
        <dbReference type="SAM" id="MobiDB-lite"/>
    </source>
</evidence>
<dbReference type="SUPFAM" id="SSF51338">
    <property type="entry name" value="Composite domain of metallo-dependent hydrolases"/>
    <property type="match status" value="1"/>
</dbReference>
<dbReference type="PANTHER" id="PTHR42717:SF1">
    <property type="entry name" value="IMIDAZOLONEPROPIONASE AND RELATED AMIDOHYDROLASES"/>
    <property type="match status" value="1"/>
</dbReference>
<sequence>MNISRCTTAALATLALCSSFAFSQRRVGPTMPPNPLPYDLLIANGHVLDDKNHIDAMMDVGIKDGKIAAVAPHIDHAQALKTVDAKGLYVTPGLIDLHTHVYTGTGEKGSYAGDLSIYPDGFTLRNGVTTIIDAGSSGWRNFDDFKDKIIDRQKTRVLSELNIVGSGMRGGKYEDNLDDMDGKLTGEKAKQFPGVIVGIKSAHFTGPEWKPYEQAEIAGKIANIPVMIDFGANRIERPLYDLVTKYLEPGDIYTHCFSGLRREQDAETGGPSAALIAMRKRGIYCDIGMGGGSFSWTVAIPLMKAGYHPDSLSTDLHVGSMNSAMKDILGVADRMLLMGETIPEVFAQMTSHPAHEIRQEQYGNLSIGAGADVALFSIEKGSFGFTDMYNTKAMGTQRIICELTLRDGKIVYDLNGISADMWDATKHSADESQSRRWTTFNERPFGATGGKKFPQSVPVGSLPSATKPQ</sequence>
<dbReference type="RefSeq" id="WP_089838552.1">
    <property type="nucleotide sequence ID" value="NZ_FOZL01000001.1"/>
</dbReference>
<accession>A0A1I6M439</accession>
<evidence type="ECO:0000313" key="4">
    <source>
        <dbReference type="Proteomes" id="UP000199024"/>
    </source>
</evidence>
<name>A0A1I6M439_9BACT</name>
<dbReference type="GO" id="GO:0019213">
    <property type="term" value="F:deacetylase activity"/>
    <property type="evidence" value="ECO:0007669"/>
    <property type="project" value="InterPro"/>
</dbReference>
<proteinExistence type="predicted"/>
<dbReference type="PANTHER" id="PTHR42717">
    <property type="entry name" value="DIHYDROOROTASE-RELATED"/>
    <property type="match status" value="1"/>
</dbReference>
<dbReference type="OrthoDB" id="9802793at2"/>
<feature type="chain" id="PRO_5011717041" evidence="2">
    <location>
        <begin position="24"/>
        <end position="469"/>
    </location>
</feature>
<dbReference type="InterPro" id="IPR020043">
    <property type="entry name" value="Deacetylase_Atu3266-like"/>
</dbReference>
<keyword evidence="2" id="KW-0732">Signal</keyword>
<feature type="signal peptide" evidence="2">
    <location>
        <begin position="1"/>
        <end position="23"/>
    </location>
</feature>
<dbReference type="InterPro" id="IPR032466">
    <property type="entry name" value="Metal_Hydrolase"/>
</dbReference>
<dbReference type="Proteomes" id="UP000199024">
    <property type="component" value="Unassembled WGS sequence"/>
</dbReference>
<feature type="region of interest" description="Disordered" evidence="1">
    <location>
        <begin position="443"/>
        <end position="469"/>
    </location>
</feature>